<gene>
    <name evidence="6" type="ORF">FYJ26_04575</name>
</gene>
<evidence type="ECO:0000256" key="3">
    <source>
        <dbReference type="ARBA" id="ARBA00022801"/>
    </source>
</evidence>
<reference evidence="6 7" key="1">
    <citation type="submission" date="2019-08" db="EMBL/GenBank/DDBJ databases">
        <title>In-depth cultivation of the pig gut microbiome towards novel bacterial diversity and tailored functional studies.</title>
        <authorList>
            <person name="Wylensek D."/>
            <person name="Hitch T.C.A."/>
            <person name="Clavel T."/>
        </authorList>
    </citation>
    <scope>NUCLEOTIDE SEQUENCE [LARGE SCALE GENOMIC DNA]</scope>
    <source>
        <strain evidence="6 7">WCA-380-WT-2B</strain>
    </source>
</reference>
<evidence type="ECO:0000256" key="5">
    <source>
        <dbReference type="ARBA" id="ARBA00051722"/>
    </source>
</evidence>
<organism evidence="6 7">
    <name type="scientific">Anaerococcus porci</name>
    <dbReference type="NCBI Taxonomy" id="2652269"/>
    <lineage>
        <taxon>Bacteria</taxon>
        <taxon>Bacillati</taxon>
        <taxon>Bacillota</taxon>
        <taxon>Tissierellia</taxon>
        <taxon>Tissierellales</taxon>
        <taxon>Peptoniphilaceae</taxon>
        <taxon>Anaerococcus</taxon>
    </lineage>
</organism>
<protein>
    <recommendedName>
        <fullName evidence="2">protein-tyrosine-phosphatase</fullName>
        <ecNumber evidence="2">3.1.3.48</ecNumber>
    </recommendedName>
</protein>
<dbReference type="SUPFAM" id="SSF89550">
    <property type="entry name" value="PHP domain-like"/>
    <property type="match status" value="1"/>
</dbReference>
<dbReference type="PANTHER" id="PTHR39181:SF1">
    <property type="entry name" value="TYROSINE-PROTEIN PHOSPHATASE YWQE"/>
    <property type="match status" value="1"/>
</dbReference>
<accession>A0A6N7VVH6</accession>
<evidence type="ECO:0000313" key="6">
    <source>
        <dbReference type="EMBL" id="MSS77689.1"/>
    </source>
</evidence>
<keyword evidence="4" id="KW-0904">Protein phosphatase</keyword>
<comment type="caution">
    <text evidence="6">The sequence shown here is derived from an EMBL/GenBank/DDBJ whole genome shotgun (WGS) entry which is preliminary data.</text>
</comment>
<keyword evidence="3" id="KW-0378">Hydrolase</keyword>
<dbReference type="RefSeq" id="WP_154540072.1">
    <property type="nucleotide sequence ID" value="NZ_VULQ01000004.1"/>
</dbReference>
<dbReference type="InterPro" id="IPR016195">
    <property type="entry name" value="Pol/histidinol_Pase-like"/>
</dbReference>
<dbReference type="PIRSF" id="PIRSF016557">
    <property type="entry name" value="Caps_synth_CpsB"/>
    <property type="match status" value="1"/>
</dbReference>
<dbReference type="Pfam" id="PF19567">
    <property type="entry name" value="CpsB_CapC"/>
    <property type="match status" value="1"/>
</dbReference>
<dbReference type="Gene3D" id="3.20.20.140">
    <property type="entry name" value="Metal-dependent hydrolases"/>
    <property type="match status" value="1"/>
</dbReference>
<dbReference type="GO" id="GO:0030145">
    <property type="term" value="F:manganese ion binding"/>
    <property type="evidence" value="ECO:0007669"/>
    <property type="project" value="InterPro"/>
</dbReference>
<dbReference type="AlphaFoldDB" id="A0A6N7VVH6"/>
<dbReference type="EC" id="3.1.3.48" evidence="2"/>
<evidence type="ECO:0000256" key="2">
    <source>
        <dbReference type="ARBA" id="ARBA00013064"/>
    </source>
</evidence>
<dbReference type="EMBL" id="VULQ01000004">
    <property type="protein sequence ID" value="MSS77689.1"/>
    <property type="molecule type" value="Genomic_DNA"/>
</dbReference>
<name>A0A6N7VVH6_9FIRM</name>
<evidence type="ECO:0000256" key="1">
    <source>
        <dbReference type="ARBA" id="ARBA00005750"/>
    </source>
</evidence>
<dbReference type="PANTHER" id="PTHR39181">
    <property type="entry name" value="TYROSINE-PROTEIN PHOSPHATASE YWQE"/>
    <property type="match status" value="1"/>
</dbReference>
<dbReference type="GO" id="GO:0004725">
    <property type="term" value="F:protein tyrosine phosphatase activity"/>
    <property type="evidence" value="ECO:0007669"/>
    <property type="project" value="UniProtKB-EC"/>
</dbReference>
<dbReference type="InterPro" id="IPR016667">
    <property type="entry name" value="Caps_polysacc_synth_CpsB/CapC"/>
</dbReference>
<evidence type="ECO:0000256" key="4">
    <source>
        <dbReference type="ARBA" id="ARBA00022912"/>
    </source>
</evidence>
<evidence type="ECO:0000313" key="7">
    <source>
        <dbReference type="Proteomes" id="UP000441925"/>
    </source>
</evidence>
<keyword evidence="7" id="KW-1185">Reference proteome</keyword>
<sequence>MIDIHNHIVYGVDDGSKSLDESLKMVDIFMENGFTDIIATSHYDPGRYMVKASEINDKVKVLNEEVKKRGLDFKIYRGHEIQIQPDSLKKIKEGKLLKLNDSRYILLELSFLNKPTFLKDLIYNIELEGLIPIIAHAERYPYVEKNIDYLLEFIKMGALIQANYSSIRSHRDTLTELLMRNMVHILATDSHQAVWRSPNIGDYKKEIADIIGDEKLEVLSTMNPKKVLEDEFLSSSYDHIIKAEDKPKKRSIFSFWRKK</sequence>
<comment type="catalytic activity">
    <reaction evidence="5">
        <text>O-phospho-L-tyrosyl-[protein] + H2O = L-tyrosyl-[protein] + phosphate</text>
        <dbReference type="Rhea" id="RHEA:10684"/>
        <dbReference type="Rhea" id="RHEA-COMP:10136"/>
        <dbReference type="Rhea" id="RHEA-COMP:20101"/>
        <dbReference type="ChEBI" id="CHEBI:15377"/>
        <dbReference type="ChEBI" id="CHEBI:43474"/>
        <dbReference type="ChEBI" id="CHEBI:46858"/>
        <dbReference type="ChEBI" id="CHEBI:61978"/>
        <dbReference type="EC" id="3.1.3.48"/>
    </reaction>
</comment>
<dbReference type="Proteomes" id="UP000441925">
    <property type="component" value="Unassembled WGS sequence"/>
</dbReference>
<comment type="similarity">
    <text evidence="1">Belongs to the metallo-dependent hydrolases superfamily. CpsB/CapC family.</text>
</comment>
<proteinExistence type="inferred from homology"/>